<dbReference type="InterPro" id="IPR036266">
    <property type="entry name" value="SecA_Wing/Scaffold_sf"/>
</dbReference>
<dbReference type="PROSITE" id="PS51196">
    <property type="entry name" value="SECA_MOTOR_DEAD"/>
    <property type="match status" value="1"/>
</dbReference>
<evidence type="ECO:0000256" key="4">
    <source>
        <dbReference type="ARBA" id="ARBA00022475"/>
    </source>
</evidence>
<dbReference type="EMBL" id="CZPZ01000012">
    <property type="protein sequence ID" value="CUS35828.1"/>
    <property type="molecule type" value="Genomic_DNA"/>
</dbReference>
<dbReference type="CDD" id="cd18803">
    <property type="entry name" value="SF2_C_secA"/>
    <property type="match status" value="1"/>
</dbReference>
<accession>A0A0S4LIJ7</accession>
<dbReference type="SUPFAM" id="SSF52540">
    <property type="entry name" value="P-loop containing nucleoside triphosphate hydrolases"/>
    <property type="match status" value="2"/>
</dbReference>
<evidence type="ECO:0000259" key="19">
    <source>
        <dbReference type="PROSITE" id="PS51194"/>
    </source>
</evidence>
<dbReference type="GO" id="GO:0043952">
    <property type="term" value="P:protein transport by the Sec complex"/>
    <property type="evidence" value="ECO:0007669"/>
    <property type="project" value="TreeGrafter"/>
</dbReference>
<dbReference type="FunFam" id="3.40.50.300:FF:000113">
    <property type="entry name" value="Preprotein translocase subunit SecA"/>
    <property type="match status" value="1"/>
</dbReference>
<feature type="binding site" evidence="15">
    <location>
        <begin position="105"/>
        <end position="109"/>
    </location>
    <ligand>
        <name>ATP</name>
        <dbReference type="ChEBI" id="CHEBI:30616"/>
    </ligand>
</feature>
<feature type="region of interest" description="Disordered" evidence="17">
    <location>
        <begin position="877"/>
        <end position="907"/>
    </location>
</feature>
<comment type="cofactor">
    <cofactor evidence="1">
        <name>Zn(2+)</name>
        <dbReference type="ChEBI" id="CHEBI:29105"/>
    </cofactor>
</comment>
<keyword evidence="13 15" id="KW-0811">Translocation</keyword>
<evidence type="ECO:0000256" key="7">
    <source>
        <dbReference type="ARBA" id="ARBA00022723"/>
    </source>
</evidence>
<sequence length="907" mass="102607">MVTQVLNLIFGSKNDREIKTLRPIVEQINGLEAGLTPLSDQALADKTQDFKKRLEAGQTLDDILPEAFAVCREMSRRKLTMRHFDVQLIGGMILHRGRIAEMKTGEGKTLVATLPIYLNALEGKGVHLVTVNDYLAKRDAQWMAQLYHALGLSTGIIQHDASFIYDPTFDASDKRLQHLRPCTRPEAYRADITYGTNNEYGFDYLRDNLVVNDLRQCVQRELNFAIVDEVDSILIDEARTPLIISGPTDQTTDLYYRINAIIPQLKAETDYTIEEKTKTASLTEDGNVRVEKLLGVDNLYDPAHMDMVHHVVKALQAYTLYKRDVDYVVKDGEVIIVDEFTGRLMPGRRWSDGLHQAVEAKEGVKIANENQTLASVTFQNYFRMYKKLSGMTGTADTEAAEFAKIYNLDVNVVPTNRKMIRQDYADVVYRTEKEKFAAIVEEIKECHERGQPVLVGTISIEKSEKIAGLLSRNGVKHNVLNAKQHEREAEIVAQAGRKGAVTIATNMAGRGTDILLGGNPDFMYKQVLYREENIAESRKLEIYEGIRSDCEKDKQDVIAAGGLHILGTERHESRRIDNQLRGRAGRQGDPGTSRFYLSLEDDLMRIFASERVSQLMLKLGMEEGVPIEHGMVTRAIANAQKKVEAHNFEIRKQLLEYDDVMNKQREVIYRHRRAVLSGENLTADLHDMMTGSIESTLNVYCPAEQYPEEWDVKGLTEVMHGQFGLDITHGKQDGGDSLRDVGRDALLEDLRAQVREAYAKKEEELGAELMRFLEKTFMLQVIDHHWKDHLLAMDHLRDGIGLRGYGQKDPLIEYKREGFDLFAGMMDRVKSDTLDRLFHVQAVRHEGEQPATPPQPIIAHPPPKLTLNRGDEPIAAHTPAQRTENKVGRNDPCPCGSGKKYKKCHGT</sequence>
<dbReference type="Pfam" id="PF07517">
    <property type="entry name" value="SecA_DEAD"/>
    <property type="match status" value="1"/>
</dbReference>
<dbReference type="FunFam" id="3.90.1440.10:FF:000001">
    <property type="entry name" value="Preprotein translocase subunit SecA"/>
    <property type="match status" value="1"/>
</dbReference>
<evidence type="ECO:0000259" key="18">
    <source>
        <dbReference type="PROSITE" id="PS51192"/>
    </source>
</evidence>
<evidence type="ECO:0000256" key="11">
    <source>
        <dbReference type="ARBA" id="ARBA00022927"/>
    </source>
</evidence>
<dbReference type="PANTHER" id="PTHR30612">
    <property type="entry name" value="SECA INNER MEMBRANE COMPONENT OF SEC PROTEIN SECRETION SYSTEM"/>
    <property type="match status" value="1"/>
</dbReference>
<comment type="subunit">
    <text evidence="15">Monomer and homodimer. Part of the essential Sec protein translocation apparatus which comprises SecA, SecYEG and auxiliary proteins SecDF. Other proteins may also be involved.</text>
</comment>
<dbReference type="PANTHER" id="PTHR30612:SF0">
    <property type="entry name" value="CHLOROPLAST PROTEIN-TRANSPORTING ATPASE"/>
    <property type="match status" value="1"/>
</dbReference>
<evidence type="ECO:0000256" key="10">
    <source>
        <dbReference type="ARBA" id="ARBA00022840"/>
    </source>
</evidence>
<dbReference type="GO" id="GO:0006605">
    <property type="term" value="P:protein targeting"/>
    <property type="evidence" value="ECO:0007669"/>
    <property type="project" value="UniProtKB-UniRule"/>
</dbReference>
<keyword evidence="12 15" id="KW-1278">Translocase</keyword>
<feature type="domain" description="SecA family profile" evidence="20">
    <location>
        <begin position="3"/>
        <end position="628"/>
    </location>
</feature>
<name>A0A0S4LIJ7_9BACT</name>
<dbReference type="Gene3D" id="3.40.50.300">
    <property type="entry name" value="P-loop containing nucleotide triphosphate hydrolases"/>
    <property type="match status" value="2"/>
</dbReference>
<keyword evidence="22" id="KW-1185">Reference proteome</keyword>
<dbReference type="InterPro" id="IPR001650">
    <property type="entry name" value="Helicase_C-like"/>
</dbReference>
<comment type="subcellular location">
    <subcellularLocation>
        <location evidence="15">Cell membrane</location>
        <topology evidence="15">Peripheral membrane protein</topology>
        <orientation evidence="15">Cytoplasmic side</orientation>
    </subcellularLocation>
    <subcellularLocation>
        <location evidence="15">Cytoplasm</location>
    </subcellularLocation>
    <text evidence="15">Distribution is 50-50.</text>
</comment>
<comment type="similarity">
    <text evidence="2 15 16">Belongs to the SecA family.</text>
</comment>
<evidence type="ECO:0000259" key="20">
    <source>
        <dbReference type="PROSITE" id="PS51196"/>
    </source>
</evidence>
<dbReference type="InterPro" id="IPR020937">
    <property type="entry name" value="SecA_CS"/>
</dbReference>
<dbReference type="InterPro" id="IPR027417">
    <property type="entry name" value="P-loop_NTPase"/>
</dbReference>
<dbReference type="NCBIfam" id="NF009538">
    <property type="entry name" value="PRK12904.1"/>
    <property type="match status" value="1"/>
</dbReference>
<dbReference type="GO" id="GO:0031522">
    <property type="term" value="C:cell envelope Sec protein transport complex"/>
    <property type="evidence" value="ECO:0007669"/>
    <property type="project" value="UniProtKB-ARBA"/>
</dbReference>
<evidence type="ECO:0000256" key="16">
    <source>
        <dbReference type="RuleBase" id="RU003874"/>
    </source>
</evidence>
<dbReference type="Pfam" id="PF07516">
    <property type="entry name" value="SecA_SW"/>
    <property type="match status" value="1"/>
</dbReference>
<dbReference type="SUPFAM" id="SSF81886">
    <property type="entry name" value="Helical scaffold and wing domains of SecA"/>
    <property type="match status" value="1"/>
</dbReference>
<protein>
    <recommendedName>
        <fullName evidence="15 16">Protein translocase subunit SecA</fullName>
        <ecNumber evidence="15">7.4.2.8</ecNumber>
    </recommendedName>
</protein>
<evidence type="ECO:0000256" key="6">
    <source>
        <dbReference type="ARBA" id="ARBA00022519"/>
    </source>
</evidence>
<dbReference type="Gene3D" id="1.10.3060.10">
    <property type="entry name" value="Helical scaffold and wing domains of SecA"/>
    <property type="match status" value="1"/>
</dbReference>
<evidence type="ECO:0000256" key="9">
    <source>
        <dbReference type="ARBA" id="ARBA00022833"/>
    </source>
</evidence>
<keyword evidence="10 15" id="KW-0067">ATP-binding</keyword>
<dbReference type="OrthoDB" id="9805579at2"/>
<dbReference type="InterPro" id="IPR044722">
    <property type="entry name" value="SecA_SF2_C"/>
</dbReference>
<feature type="domain" description="Helicase ATP-binding" evidence="18">
    <location>
        <begin position="89"/>
        <end position="266"/>
    </location>
</feature>
<dbReference type="InterPro" id="IPR036670">
    <property type="entry name" value="SecA_X-link_sf"/>
</dbReference>
<dbReference type="SMART" id="SM00958">
    <property type="entry name" value="SecA_PP_bind"/>
    <property type="match status" value="1"/>
</dbReference>
<dbReference type="GO" id="GO:0065002">
    <property type="term" value="P:intracellular protein transmembrane transport"/>
    <property type="evidence" value="ECO:0007669"/>
    <property type="project" value="UniProtKB-UniRule"/>
</dbReference>
<evidence type="ECO:0000256" key="1">
    <source>
        <dbReference type="ARBA" id="ARBA00001947"/>
    </source>
</evidence>
<keyword evidence="9" id="KW-0862">Zinc</keyword>
<evidence type="ECO:0000256" key="17">
    <source>
        <dbReference type="SAM" id="MobiDB-lite"/>
    </source>
</evidence>
<dbReference type="RefSeq" id="WP_090897255.1">
    <property type="nucleotide sequence ID" value="NZ_CZPZ01000012.1"/>
</dbReference>
<dbReference type="InterPro" id="IPR014001">
    <property type="entry name" value="Helicase_ATP-bd"/>
</dbReference>
<dbReference type="Gene3D" id="3.10.450.50">
    <property type="match status" value="1"/>
</dbReference>
<dbReference type="PROSITE" id="PS51194">
    <property type="entry name" value="HELICASE_CTER"/>
    <property type="match status" value="1"/>
</dbReference>
<keyword evidence="4 15" id="KW-1003">Cell membrane</keyword>
<gene>
    <name evidence="15 21" type="primary">secA</name>
    <name evidence="21" type="ORF">COMA2_20466</name>
</gene>
<keyword evidence="14 15" id="KW-0472">Membrane</keyword>
<organism evidence="21 22">
    <name type="scientific">Candidatus Nitrospira nitrificans</name>
    <dbReference type="NCBI Taxonomy" id="1742973"/>
    <lineage>
        <taxon>Bacteria</taxon>
        <taxon>Pseudomonadati</taxon>
        <taxon>Nitrospirota</taxon>
        <taxon>Nitrospiria</taxon>
        <taxon>Nitrospirales</taxon>
        <taxon>Nitrospiraceae</taxon>
        <taxon>Nitrospira</taxon>
    </lineage>
</organism>
<dbReference type="STRING" id="1742973.COMA2_20466"/>
<dbReference type="CDD" id="cd17928">
    <property type="entry name" value="DEXDc_SecA"/>
    <property type="match status" value="1"/>
</dbReference>
<dbReference type="GO" id="GO:0046872">
    <property type="term" value="F:metal ion binding"/>
    <property type="evidence" value="ECO:0007669"/>
    <property type="project" value="UniProtKB-KW"/>
</dbReference>
<evidence type="ECO:0000256" key="13">
    <source>
        <dbReference type="ARBA" id="ARBA00023010"/>
    </source>
</evidence>
<dbReference type="InterPro" id="IPR014018">
    <property type="entry name" value="SecA_motor_DEAD"/>
</dbReference>
<dbReference type="InterPro" id="IPR011115">
    <property type="entry name" value="SecA_DEAD"/>
</dbReference>
<keyword evidence="5 15" id="KW-0963">Cytoplasm</keyword>
<dbReference type="Proteomes" id="UP000198736">
    <property type="component" value="Unassembled WGS sequence"/>
</dbReference>
<dbReference type="InterPro" id="IPR000185">
    <property type="entry name" value="SecA"/>
</dbReference>
<dbReference type="SMART" id="SM00957">
    <property type="entry name" value="SecA_DEAD"/>
    <property type="match status" value="1"/>
</dbReference>
<evidence type="ECO:0000256" key="14">
    <source>
        <dbReference type="ARBA" id="ARBA00023136"/>
    </source>
</evidence>
<dbReference type="SUPFAM" id="SSF81767">
    <property type="entry name" value="Pre-protein crosslinking domain of SecA"/>
    <property type="match status" value="1"/>
</dbReference>
<dbReference type="Pfam" id="PF01043">
    <property type="entry name" value="SecA_PP_bind"/>
    <property type="match status" value="1"/>
</dbReference>
<dbReference type="AlphaFoldDB" id="A0A0S4LIJ7"/>
<dbReference type="PROSITE" id="PS01312">
    <property type="entry name" value="SECA"/>
    <property type="match status" value="1"/>
</dbReference>
<dbReference type="Pfam" id="PF21090">
    <property type="entry name" value="P-loop_SecA"/>
    <property type="match status" value="1"/>
</dbReference>
<dbReference type="Gene3D" id="3.90.1440.10">
    <property type="entry name" value="SecA, preprotein cross-linking domain"/>
    <property type="match status" value="1"/>
</dbReference>
<evidence type="ECO:0000313" key="22">
    <source>
        <dbReference type="Proteomes" id="UP000198736"/>
    </source>
</evidence>
<evidence type="ECO:0000313" key="21">
    <source>
        <dbReference type="EMBL" id="CUS35828.1"/>
    </source>
</evidence>
<keyword evidence="11 15" id="KW-0653">Protein transport</keyword>
<dbReference type="GO" id="GO:0005524">
    <property type="term" value="F:ATP binding"/>
    <property type="evidence" value="ECO:0007669"/>
    <property type="project" value="UniProtKB-UniRule"/>
</dbReference>
<dbReference type="InterPro" id="IPR011116">
    <property type="entry name" value="SecA_Wing/Scaffold"/>
</dbReference>
<dbReference type="GO" id="GO:0008564">
    <property type="term" value="F:protein-exporting ATPase activity"/>
    <property type="evidence" value="ECO:0007669"/>
    <property type="project" value="UniProtKB-EC"/>
</dbReference>
<keyword evidence="8 15" id="KW-0547">Nucleotide-binding</keyword>
<reference evidence="22" key="1">
    <citation type="submission" date="2015-10" db="EMBL/GenBank/DDBJ databases">
        <authorList>
            <person name="Luecker S."/>
            <person name="Luecker S."/>
        </authorList>
    </citation>
    <scope>NUCLEOTIDE SEQUENCE [LARGE SCALE GENOMIC DNA]</scope>
</reference>
<dbReference type="FunFam" id="1.10.3060.10:FF:000003">
    <property type="entry name" value="Protein translocase subunit SecA"/>
    <property type="match status" value="1"/>
</dbReference>
<dbReference type="GO" id="GO:0005829">
    <property type="term" value="C:cytosol"/>
    <property type="evidence" value="ECO:0007669"/>
    <property type="project" value="TreeGrafter"/>
</dbReference>
<evidence type="ECO:0000256" key="15">
    <source>
        <dbReference type="HAMAP-Rule" id="MF_01382"/>
    </source>
</evidence>
<dbReference type="Pfam" id="PF02810">
    <property type="entry name" value="SEC-C"/>
    <property type="match status" value="1"/>
</dbReference>
<evidence type="ECO:0000256" key="2">
    <source>
        <dbReference type="ARBA" id="ARBA00007650"/>
    </source>
</evidence>
<dbReference type="PROSITE" id="PS51192">
    <property type="entry name" value="HELICASE_ATP_BIND_1"/>
    <property type="match status" value="1"/>
</dbReference>
<dbReference type="GO" id="GO:0017038">
    <property type="term" value="P:protein import"/>
    <property type="evidence" value="ECO:0007669"/>
    <property type="project" value="InterPro"/>
</dbReference>
<evidence type="ECO:0000256" key="3">
    <source>
        <dbReference type="ARBA" id="ARBA00022448"/>
    </source>
</evidence>
<dbReference type="InterPro" id="IPR011130">
    <property type="entry name" value="SecA_preprotein_X-link_dom"/>
</dbReference>
<feature type="binding site" evidence="15">
    <location>
        <position position="513"/>
    </location>
    <ligand>
        <name>ATP</name>
        <dbReference type="ChEBI" id="CHEBI:30616"/>
    </ligand>
</feature>
<proteinExistence type="inferred from homology"/>
<dbReference type="GO" id="GO:0005886">
    <property type="term" value="C:plasma membrane"/>
    <property type="evidence" value="ECO:0007669"/>
    <property type="project" value="UniProtKB-SubCell"/>
</dbReference>
<evidence type="ECO:0000256" key="12">
    <source>
        <dbReference type="ARBA" id="ARBA00022967"/>
    </source>
</evidence>
<evidence type="ECO:0000256" key="8">
    <source>
        <dbReference type="ARBA" id="ARBA00022741"/>
    </source>
</evidence>
<dbReference type="NCBIfam" id="TIGR00963">
    <property type="entry name" value="secA"/>
    <property type="match status" value="1"/>
</dbReference>
<dbReference type="EC" id="7.4.2.8" evidence="15"/>
<comment type="function">
    <text evidence="15">Part of the Sec protein translocase complex. Interacts with the SecYEG preprotein conducting channel. Has a central role in coupling the hydrolysis of ATP to the transfer of proteins into and across the cell membrane, serving as an ATP-driven molecular motor driving the stepwise translocation of polypeptide chains across the membrane.</text>
</comment>
<feature type="binding site" evidence="15">
    <location>
        <position position="87"/>
    </location>
    <ligand>
        <name>ATP</name>
        <dbReference type="ChEBI" id="CHEBI:30616"/>
    </ligand>
</feature>
<keyword evidence="7" id="KW-0479">Metal-binding</keyword>
<dbReference type="PRINTS" id="PR00906">
    <property type="entry name" value="SECA"/>
</dbReference>
<dbReference type="InterPro" id="IPR004027">
    <property type="entry name" value="SEC_C_motif"/>
</dbReference>
<dbReference type="HAMAP" id="MF_01382">
    <property type="entry name" value="SecA"/>
    <property type="match status" value="1"/>
</dbReference>
<keyword evidence="3 15" id="KW-0813">Transport</keyword>
<feature type="domain" description="Helicase C-terminal" evidence="19">
    <location>
        <begin position="438"/>
        <end position="633"/>
    </location>
</feature>
<evidence type="ECO:0000256" key="5">
    <source>
        <dbReference type="ARBA" id="ARBA00022490"/>
    </source>
</evidence>
<keyword evidence="6" id="KW-0997">Cell inner membrane</keyword>
<comment type="catalytic activity">
    <reaction evidence="15">
        <text>ATP + H2O + cellular proteinSide 1 = ADP + phosphate + cellular proteinSide 2.</text>
        <dbReference type="EC" id="7.4.2.8"/>
    </reaction>
</comment>